<proteinExistence type="predicted"/>
<feature type="compositionally biased region" description="Low complexity" evidence="1">
    <location>
        <begin position="1500"/>
        <end position="1514"/>
    </location>
</feature>
<keyword evidence="2" id="KW-0812">Transmembrane</keyword>
<evidence type="ECO:0000313" key="4">
    <source>
        <dbReference type="Proteomes" id="UP001281761"/>
    </source>
</evidence>
<feature type="compositionally biased region" description="Polar residues" evidence="1">
    <location>
        <begin position="1515"/>
        <end position="1532"/>
    </location>
</feature>
<accession>A0ABQ9YI79</accession>
<evidence type="ECO:0000256" key="2">
    <source>
        <dbReference type="SAM" id="Phobius"/>
    </source>
</evidence>
<comment type="caution">
    <text evidence="3">The sequence shown here is derived from an EMBL/GenBank/DDBJ whole genome shotgun (WGS) entry which is preliminary data.</text>
</comment>
<organism evidence="3 4">
    <name type="scientific">Blattamonas nauphoetae</name>
    <dbReference type="NCBI Taxonomy" id="2049346"/>
    <lineage>
        <taxon>Eukaryota</taxon>
        <taxon>Metamonada</taxon>
        <taxon>Preaxostyla</taxon>
        <taxon>Oxymonadida</taxon>
        <taxon>Blattamonas</taxon>
    </lineage>
</organism>
<dbReference type="EMBL" id="JARBJD010000006">
    <property type="protein sequence ID" value="KAK2963463.1"/>
    <property type="molecule type" value="Genomic_DNA"/>
</dbReference>
<name>A0ABQ9YI79_9EUKA</name>
<evidence type="ECO:0000256" key="1">
    <source>
        <dbReference type="SAM" id="MobiDB-lite"/>
    </source>
</evidence>
<feature type="transmembrane region" description="Helical" evidence="2">
    <location>
        <begin position="1306"/>
        <end position="1329"/>
    </location>
</feature>
<keyword evidence="2" id="KW-0472">Membrane</keyword>
<feature type="region of interest" description="Disordered" evidence="1">
    <location>
        <begin position="1487"/>
        <end position="1533"/>
    </location>
</feature>
<reference evidence="3 4" key="1">
    <citation type="journal article" date="2022" name="bioRxiv">
        <title>Genomics of Preaxostyla Flagellates Illuminates Evolutionary Transitions and the Path Towards Mitochondrial Loss.</title>
        <authorList>
            <person name="Novak L.V.F."/>
            <person name="Treitli S.C."/>
            <person name="Pyrih J."/>
            <person name="Halakuc P."/>
            <person name="Pipaliya S.V."/>
            <person name="Vacek V."/>
            <person name="Brzon O."/>
            <person name="Soukal P."/>
            <person name="Eme L."/>
            <person name="Dacks J.B."/>
            <person name="Karnkowska A."/>
            <person name="Elias M."/>
            <person name="Hampl V."/>
        </authorList>
    </citation>
    <scope>NUCLEOTIDE SEQUENCE [LARGE SCALE GENOMIC DNA]</scope>
    <source>
        <strain evidence="3">NAU3</strain>
        <tissue evidence="3">Gut</tissue>
    </source>
</reference>
<evidence type="ECO:0000313" key="3">
    <source>
        <dbReference type="EMBL" id="KAK2963463.1"/>
    </source>
</evidence>
<dbReference type="Proteomes" id="UP001281761">
    <property type="component" value="Unassembled WGS sequence"/>
</dbReference>
<keyword evidence="4" id="KW-1185">Reference proteome</keyword>
<keyword evidence="2" id="KW-1133">Transmembrane helix</keyword>
<sequence length="1574" mass="170283">MTSENEGTTLGSTVILADVSHHSMSDHVAPFVGLTHPQHPLVSPRAMKRGDGVTSQADCVTIVGSGLCLESKDLIGGTGPLFSFGVTERASSLTTSGRRLHMETSLVGSNLVNMTCSSDFLLGNQLFGSEVCQRVVGIYVSSCTNHDSGTGMMSPNLGGNVMCLNTSFSSCIRHSNTEYDFSFENRTESEIGRLNNVTKDVTSVTFTLCTFNEMSAAAGNEGGGAAIFVKWTSSSLTVKTCSFHRCSCTGVGDDGGAVQFKCDKTKNFPFIVSDSSFTECSTRCGTELNCGGSFSSEYAFPVSIDGCFYELSNAYSDGAAFLGNLALLSLSNTAFVDCSADDRSGAVSIFWVTTISLAFIQFRDCSTEGPFDSNDMYLNGIESSLITSDMITLCDSTSGAPNLFFSRDLHTDSSLVPQIDSIPTITSVDVSFGGSEATVTVETDFAIKGTLGVLLDGSNVPRLAHVVFGDSGISSKVGKATISSGPKGILPSATYTHRKSALAPFPPPTVRAAESSLMEDWNTTEIVVKGDRLGEGSYWMEVEKEGAKWNITLIFSDSTTLTGTAPLHPSTAAGRLEWSTEYEVTKVMWLPDGEHAEKEVKLSNKITFSTPDQIIRIISADCSLGGDQLKSALVTLTGVKLREDKDFSITIRKMEGLSPSGGEIVLSGTLSGASLSTTHTHSELIFGIVNPLLSFRTTYLITNFDVHGVLSAVDADVTFSVPAEPARIVGVETRYLTKDRATMIVLLKGRALLFRTGKVSLMNGSASWDSLSDVIVLNNTHCTAEFTVREEDTGTDMKFGEEYTLKGSWTESSGFLVEDGITIVVHFPPRITIMEFVFSNTLHTGCFVTLTGTDLIVGESLKITLNDSLSFIVTVTSETKAESSELPIGWSITIQHSTTYEITSIEAMNEDDGRTIFDSPVTDTTGSLAGPFVIYVDFGSSSDSSLFCGDFDRPCSSIEDGWKIAEGVGIISLSISIIHISTQKEQMNILDNRQVVIESGSSTKPELFVSPSSSSLEGAGMIEVSGGSLWIRQVDIHQSDSPSLIFIRMDGGRLTIETCTLTGQPSSHPPNELEASTDLCVWESGILTLLNCETTIKQTELIHLSQGAIHMKGGSLTIRSSSFDSNSPHSSSFPSLHRNILCSEGGEIEVGSLSGGDGMETSSAWISASDCSLTAKDSISRSPFFVPTLSSSSTSAVNKTEKTFILMIEGTILIPCSLFLEVFEKKNDGNDGKMTQFPLTQDTTTSFNESTIELSLPLSSLSSLDDSLEWRGRLAFGKDEISVTSFLIQENAVERKSQTIKENMKWWLPLVISLLVVLVIVLVVVFVCWRRRRILKNGPKETEMNESDPLPMEDEKMDIVTDNKIGVNSIHTFSSSESNEATKQKEELEPSDDLIGFENMEEVFVCSGDLKKTAFVSKDRTLYNTLHSEKKWDVRVRQAQLQLVRGLKGVSKKDRDAAILRALTAHNILFDSNQNVCLKLNLDVTPPTPLHNDTRPQPQPDLQVDQPEQPEQQPTAETNELKPTSLPFSQPANEGVRWPDLVGNGDWLCAFRGARCSERIATDCDGSDTEAGIC</sequence>
<protein>
    <submittedName>
        <fullName evidence="3">Uncharacterized protein</fullName>
    </submittedName>
</protein>
<gene>
    <name evidence="3" type="ORF">BLNAU_1505</name>
</gene>